<keyword evidence="5 7" id="KW-0689">Ribosomal protein</keyword>
<dbReference type="RefSeq" id="WP_316557216.1">
    <property type="nucleotide sequence ID" value="NZ_CP131059.1"/>
</dbReference>
<keyword evidence="4 7" id="KW-0694">RNA-binding</keyword>
<dbReference type="SUPFAM" id="SSF50249">
    <property type="entry name" value="Nucleic acid-binding proteins"/>
    <property type="match status" value="1"/>
</dbReference>
<accession>A0AA96V0B9</accession>
<dbReference type="CDD" id="cd00364">
    <property type="entry name" value="Ribosomal_uS17"/>
    <property type="match status" value="1"/>
</dbReference>
<evidence type="ECO:0000256" key="1">
    <source>
        <dbReference type="ARBA" id="ARBA00010254"/>
    </source>
</evidence>
<comment type="subunit">
    <text evidence="2 7">Part of the 30S ribosomal subunit.</text>
</comment>
<dbReference type="NCBIfam" id="TIGR03630">
    <property type="entry name" value="uS17_arch"/>
    <property type="match status" value="1"/>
</dbReference>
<comment type="function">
    <text evidence="7">One of the primary rRNA binding proteins, it binds specifically to the 5'-end of 16S ribosomal RNA.</text>
</comment>
<dbReference type="GO" id="GO:0006412">
    <property type="term" value="P:translation"/>
    <property type="evidence" value="ECO:0007669"/>
    <property type="project" value="UniProtKB-UniRule"/>
</dbReference>
<dbReference type="InterPro" id="IPR012340">
    <property type="entry name" value="NA-bd_OB-fold"/>
</dbReference>
<dbReference type="HAMAP" id="MF_01345_A">
    <property type="entry name" value="Ribosomal_uS17_A"/>
    <property type="match status" value="1"/>
</dbReference>
<dbReference type="GO" id="GO:0019843">
    <property type="term" value="F:rRNA binding"/>
    <property type="evidence" value="ECO:0007669"/>
    <property type="project" value="UniProtKB-UniRule"/>
</dbReference>
<dbReference type="Pfam" id="PF00366">
    <property type="entry name" value="Ribosomal_S17"/>
    <property type="match status" value="1"/>
</dbReference>
<dbReference type="PROSITE" id="PS00056">
    <property type="entry name" value="RIBOSOMAL_S17"/>
    <property type="match status" value="1"/>
</dbReference>
<dbReference type="InterPro" id="IPR019978">
    <property type="entry name" value="Ribosomal_uS17_archaeal"/>
</dbReference>
<keyword evidence="6 7" id="KW-0687">Ribonucleoprotein</keyword>
<dbReference type="PRINTS" id="PR00973">
    <property type="entry name" value="RIBOSOMALS17"/>
</dbReference>
<evidence type="ECO:0000256" key="6">
    <source>
        <dbReference type="ARBA" id="ARBA00023274"/>
    </source>
</evidence>
<dbReference type="InterPro" id="IPR000266">
    <property type="entry name" value="Ribosomal_uS17"/>
</dbReference>
<reference evidence="9 10" key="1">
    <citation type="submission" date="2023-07" db="EMBL/GenBank/DDBJ databases">
        <title>Closed genoem sequence of Methanomicrococcus sp. Hf6.</title>
        <authorList>
            <person name="Poehlein A."/>
            <person name="Protasov E."/>
            <person name="Platt K."/>
            <person name="Reeh H."/>
            <person name="Daniel R."/>
            <person name="Brune A."/>
        </authorList>
    </citation>
    <scope>NUCLEOTIDE SEQUENCE [LARGE SCALE GENOMIC DNA]</scope>
    <source>
        <strain evidence="9 10">Hf6</strain>
    </source>
</reference>
<protein>
    <recommendedName>
        <fullName evidence="7">Small ribosomal subunit protein uS17</fullName>
    </recommendedName>
</protein>
<dbReference type="EMBL" id="CP131059">
    <property type="protein sequence ID" value="WNY24039.1"/>
    <property type="molecule type" value="Genomic_DNA"/>
</dbReference>
<dbReference type="KEGG" id="mehf:MmiHf6_13640"/>
<dbReference type="InterPro" id="IPR028333">
    <property type="entry name" value="Ribosomal_uS17_arc/euk"/>
</dbReference>
<dbReference type="AlphaFoldDB" id="A0AA96V0B9"/>
<dbReference type="NCBIfam" id="NF006345">
    <property type="entry name" value="PRK08572.1"/>
    <property type="match status" value="1"/>
</dbReference>
<dbReference type="Proteomes" id="UP001302978">
    <property type="component" value="Chromosome"/>
</dbReference>
<name>A0AA96V0B9_9EURY</name>
<evidence type="ECO:0000256" key="5">
    <source>
        <dbReference type="ARBA" id="ARBA00022980"/>
    </source>
</evidence>
<evidence type="ECO:0000256" key="8">
    <source>
        <dbReference type="RuleBase" id="RU003872"/>
    </source>
</evidence>
<comment type="similarity">
    <text evidence="1 7 8">Belongs to the universal ribosomal protein uS17 family.</text>
</comment>
<dbReference type="PANTHER" id="PTHR10744">
    <property type="entry name" value="40S RIBOSOMAL PROTEIN S11 FAMILY MEMBER"/>
    <property type="match status" value="1"/>
</dbReference>
<dbReference type="InterPro" id="IPR019979">
    <property type="entry name" value="Ribosomal_uS17_CS"/>
</dbReference>
<sequence>MARDIGLDVPEPSKVCDDVHCPFHGKLPVRGQILVGTVVSTKMDKSVVIERSYEKMVPKYQRYEKRRTIMHAHNPHCLNAKVGDVVTIAECRPISKTKSFVVVKVEGAKE</sequence>
<keyword evidence="10" id="KW-1185">Reference proteome</keyword>
<evidence type="ECO:0000256" key="3">
    <source>
        <dbReference type="ARBA" id="ARBA00022730"/>
    </source>
</evidence>
<dbReference type="GO" id="GO:0003735">
    <property type="term" value="F:structural constituent of ribosome"/>
    <property type="evidence" value="ECO:0007669"/>
    <property type="project" value="UniProtKB-UniRule"/>
</dbReference>
<dbReference type="GeneID" id="85195955"/>
<keyword evidence="3 7" id="KW-0699">rRNA-binding</keyword>
<evidence type="ECO:0000256" key="4">
    <source>
        <dbReference type="ARBA" id="ARBA00022884"/>
    </source>
</evidence>
<dbReference type="GO" id="GO:0022627">
    <property type="term" value="C:cytosolic small ribosomal subunit"/>
    <property type="evidence" value="ECO:0007669"/>
    <property type="project" value="UniProtKB-UniRule"/>
</dbReference>
<dbReference type="FunFam" id="2.40.50.1000:FF:000005">
    <property type="entry name" value="30S ribosomal protein S17"/>
    <property type="match status" value="1"/>
</dbReference>
<gene>
    <name evidence="7" type="primary">rps17</name>
    <name evidence="9" type="ORF">MmiHf6_13640</name>
</gene>
<evidence type="ECO:0000256" key="7">
    <source>
        <dbReference type="HAMAP-Rule" id="MF_01345"/>
    </source>
</evidence>
<evidence type="ECO:0000256" key="2">
    <source>
        <dbReference type="ARBA" id="ARBA00011458"/>
    </source>
</evidence>
<organism evidence="9 10">
    <name type="scientific">Methanimicrococcus hongohii</name>
    <dbReference type="NCBI Taxonomy" id="3028295"/>
    <lineage>
        <taxon>Archaea</taxon>
        <taxon>Methanobacteriati</taxon>
        <taxon>Methanobacteriota</taxon>
        <taxon>Stenosarchaea group</taxon>
        <taxon>Methanomicrobia</taxon>
        <taxon>Methanosarcinales</taxon>
        <taxon>Methanosarcinaceae</taxon>
        <taxon>Methanimicrococcus</taxon>
    </lineage>
</organism>
<dbReference type="Gene3D" id="2.40.50.1000">
    <property type="match status" value="1"/>
</dbReference>
<evidence type="ECO:0000313" key="10">
    <source>
        <dbReference type="Proteomes" id="UP001302978"/>
    </source>
</evidence>
<dbReference type="PANTHER" id="PTHR10744:SF9">
    <property type="entry name" value="40S RIBOSOMAL PROTEIN S11-RELATED"/>
    <property type="match status" value="1"/>
</dbReference>
<proteinExistence type="inferred from homology"/>
<evidence type="ECO:0000313" key="9">
    <source>
        <dbReference type="EMBL" id="WNY24039.1"/>
    </source>
</evidence>